<sequence length="112" mass="11819">MNSGSSAPIGRGGQSGLAASISAFTSTSRPWIQVVWSPVCLTTRQRTRSEQCSSAASVFDFRLVRRPPRGAVSAVMTSLAPQSLMRLASASGEKPAKTIEWIAPIRAQASIA</sequence>
<accession>A0A3S4EUN3</accession>
<reference evidence="1 2" key="1">
    <citation type="submission" date="2018-12" db="EMBL/GenBank/DDBJ databases">
        <authorList>
            <person name="Criscuolo A."/>
        </authorList>
    </citation>
    <scope>NUCLEOTIDE SEQUENCE [LARGE SCALE GENOMIC DNA]</scope>
    <source>
        <strain evidence="1">ACIP1116241</strain>
    </source>
</reference>
<dbReference type="AlphaFoldDB" id="A0A3S4EUN3"/>
<dbReference type="EMBL" id="UZWE01000083">
    <property type="protein sequence ID" value="VDS10785.1"/>
    <property type="molecule type" value="Genomic_DNA"/>
</dbReference>
<protein>
    <submittedName>
        <fullName evidence="1">Uncharacterized protein</fullName>
    </submittedName>
</protein>
<evidence type="ECO:0000313" key="2">
    <source>
        <dbReference type="Proteomes" id="UP000270743"/>
    </source>
</evidence>
<dbReference type="Proteomes" id="UP000270743">
    <property type="component" value="Unassembled WGS sequence"/>
</dbReference>
<proteinExistence type="predicted"/>
<gene>
    <name evidence="1" type="ORF">PARHAE_04004</name>
</gene>
<name>A0A3S4EUN3_9RHOB</name>
<keyword evidence="2" id="KW-1185">Reference proteome</keyword>
<evidence type="ECO:0000313" key="1">
    <source>
        <dbReference type="EMBL" id="VDS10785.1"/>
    </source>
</evidence>
<organism evidence="1 2">
    <name type="scientific">Paracoccus haematequi</name>
    <dbReference type="NCBI Taxonomy" id="2491866"/>
    <lineage>
        <taxon>Bacteria</taxon>
        <taxon>Pseudomonadati</taxon>
        <taxon>Pseudomonadota</taxon>
        <taxon>Alphaproteobacteria</taxon>
        <taxon>Rhodobacterales</taxon>
        <taxon>Paracoccaceae</taxon>
        <taxon>Paracoccus</taxon>
    </lineage>
</organism>